<keyword evidence="1" id="KW-1133">Transmembrane helix</keyword>
<name>A0A0C2W2F9_AMAMK</name>
<protein>
    <submittedName>
        <fullName evidence="2">Uncharacterized protein</fullName>
    </submittedName>
</protein>
<organism evidence="2 3">
    <name type="scientific">Amanita muscaria (strain Koide BX008)</name>
    <dbReference type="NCBI Taxonomy" id="946122"/>
    <lineage>
        <taxon>Eukaryota</taxon>
        <taxon>Fungi</taxon>
        <taxon>Dikarya</taxon>
        <taxon>Basidiomycota</taxon>
        <taxon>Agaricomycotina</taxon>
        <taxon>Agaricomycetes</taxon>
        <taxon>Agaricomycetidae</taxon>
        <taxon>Agaricales</taxon>
        <taxon>Pluteineae</taxon>
        <taxon>Amanitaceae</taxon>
        <taxon>Amanita</taxon>
    </lineage>
</organism>
<accession>A0A0C2W2F9</accession>
<keyword evidence="1" id="KW-0812">Transmembrane</keyword>
<proteinExistence type="predicted"/>
<dbReference type="Proteomes" id="UP000054549">
    <property type="component" value="Unassembled WGS sequence"/>
</dbReference>
<reference evidence="2 3" key="1">
    <citation type="submission" date="2014-04" db="EMBL/GenBank/DDBJ databases">
        <title>Evolutionary Origins and Diversification of the Mycorrhizal Mutualists.</title>
        <authorList>
            <consortium name="DOE Joint Genome Institute"/>
            <consortium name="Mycorrhizal Genomics Consortium"/>
            <person name="Kohler A."/>
            <person name="Kuo A."/>
            <person name="Nagy L.G."/>
            <person name="Floudas D."/>
            <person name="Copeland A."/>
            <person name="Barry K.W."/>
            <person name="Cichocki N."/>
            <person name="Veneault-Fourrey C."/>
            <person name="LaButti K."/>
            <person name="Lindquist E.A."/>
            <person name="Lipzen A."/>
            <person name="Lundell T."/>
            <person name="Morin E."/>
            <person name="Murat C."/>
            <person name="Riley R."/>
            <person name="Ohm R."/>
            <person name="Sun H."/>
            <person name="Tunlid A."/>
            <person name="Henrissat B."/>
            <person name="Grigoriev I.V."/>
            <person name="Hibbett D.S."/>
            <person name="Martin F."/>
        </authorList>
    </citation>
    <scope>NUCLEOTIDE SEQUENCE [LARGE SCALE GENOMIC DNA]</scope>
    <source>
        <strain evidence="2 3">Koide BX008</strain>
    </source>
</reference>
<gene>
    <name evidence="2" type="ORF">M378DRAFT_18078</name>
</gene>
<dbReference type="AlphaFoldDB" id="A0A0C2W2F9"/>
<keyword evidence="3" id="KW-1185">Reference proteome</keyword>
<dbReference type="HOGENOM" id="CLU_2573404_0_0_1"/>
<dbReference type="InParanoid" id="A0A0C2W2F9"/>
<keyword evidence="1" id="KW-0472">Membrane</keyword>
<evidence type="ECO:0000313" key="3">
    <source>
        <dbReference type="Proteomes" id="UP000054549"/>
    </source>
</evidence>
<evidence type="ECO:0000313" key="2">
    <source>
        <dbReference type="EMBL" id="KIL55282.1"/>
    </source>
</evidence>
<sequence>MSASPAANGAVILKLLAFILPLLLDPAYRDNDYLEPYSRLYLQANNHAAHPALESQLHSTRMMAVATYNPLSRRKNVLSVS</sequence>
<dbReference type="EMBL" id="KN818537">
    <property type="protein sequence ID" value="KIL55282.1"/>
    <property type="molecule type" value="Genomic_DNA"/>
</dbReference>
<evidence type="ECO:0000256" key="1">
    <source>
        <dbReference type="SAM" id="Phobius"/>
    </source>
</evidence>
<feature type="transmembrane region" description="Helical" evidence="1">
    <location>
        <begin position="6"/>
        <end position="24"/>
    </location>
</feature>